<dbReference type="EMBL" id="JAJNBZ010000001">
    <property type="protein sequence ID" value="MCE5167773.1"/>
    <property type="molecule type" value="Genomic_DNA"/>
</dbReference>
<evidence type="ECO:0000256" key="3">
    <source>
        <dbReference type="ARBA" id="ARBA00013365"/>
    </source>
</evidence>
<evidence type="ECO:0000256" key="5">
    <source>
        <dbReference type="ARBA" id="ARBA00022801"/>
    </source>
</evidence>
<dbReference type="RefSeq" id="WP_233695306.1">
    <property type="nucleotide sequence ID" value="NZ_JAJNBZ010000001.1"/>
</dbReference>
<evidence type="ECO:0000259" key="9">
    <source>
        <dbReference type="Pfam" id="PF00149"/>
    </source>
</evidence>
<dbReference type="PANTHER" id="PTHR30337:SF0">
    <property type="entry name" value="NUCLEASE SBCCD SUBUNIT D"/>
    <property type="match status" value="1"/>
</dbReference>
<evidence type="ECO:0000256" key="7">
    <source>
        <dbReference type="ARBA" id="ARBA00023172"/>
    </source>
</evidence>
<dbReference type="CDD" id="cd00840">
    <property type="entry name" value="MPP_Mre11_N"/>
    <property type="match status" value="1"/>
</dbReference>
<keyword evidence="6 8" id="KW-0269">Exonuclease</keyword>
<keyword evidence="7 8" id="KW-0233">DNA recombination</keyword>
<evidence type="ECO:0000256" key="4">
    <source>
        <dbReference type="ARBA" id="ARBA00022722"/>
    </source>
</evidence>
<evidence type="ECO:0000256" key="2">
    <source>
        <dbReference type="ARBA" id="ARBA00011322"/>
    </source>
</evidence>
<evidence type="ECO:0000259" key="10">
    <source>
        <dbReference type="Pfam" id="PF12320"/>
    </source>
</evidence>
<dbReference type="InterPro" id="IPR026843">
    <property type="entry name" value="SbcD_C"/>
</dbReference>
<evidence type="ECO:0000313" key="11">
    <source>
        <dbReference type="EMBL" id="MCE5167773.1"/>
    </source>
</evidence>
<dbReference type="Proteomes" id="UP001199916">
    <property type="component" value="Unassembled WGS sequence"/>
</dbReference>
<feature type="domain" description="Calcineurin-like phosphoesterase" evidence="9">
    <location>
        <begin position="1"/>
        <end position="94"/>
    </location>
</feature>
<evidence type="ECO:0000313" key="12">
    <source>
        <dbReference type="Proteomes" id="UP001199916"/>
    </source>
</evidence>
<dbReference type="Gene3D" id="3.60.21.10">
    <property type="match status" value="1"/>
</dbReference>
<name>A0ABS8Y7W2_9BACL</name>
<keyword evidence="8" id="KW-0235">DNA replication</keyword>
<dbReference type="NCBIfam" id="TIGR00619">
    <property type="entry name" value="sbcd"/>
    <property type="match status" value="1"/>
</dbReference>
<comment type="function">
    <text evidence="8">SbcCD cleaves DNA hairpin structures. These structures can inhibit DNA replication and are intermediates in certain DNA recombination reactions. The complex acts as a 3'-&gt;5' double strand exonuclease that can open hairpins. It also has a 5' single-strand endonuclease activity.</text>
</comment>
<dbReference type="InterPro" id="IPR029052">
    <property type="entry name" value="Metallo-depent_PP-like"/>
</dbReference>
<dbReference type="InterPro" id="IPR050535">
    <property type="entry name" value="DNA_Repair-Maintenance_Comp"/>
</dbReference>
<accession>A0ABS8Y7W2</accession>
<dbReference type="SUPFAM" id="SSF56300">
    <property type="entry name" value="Metallo-dependent phosphatases"/>
    <property type="match status" value="1"/>
</dbReference>
<organism evidence="11 12">
    <name type="scientific">Paenibacillus profundus</name>
    <dbReference type="NCBI Taxonomy" id="1173085"/>
    <lineage>
        <taxon>Bacteria</taxon>
        <taxon>Bacillati</taxon>
        <taxon>Bacillota</taxon>
        <taxon>Bacilli</taxon>
        <taxon>Bacillales</taxon>
        <taxon>Paenibacillaceae</taxon>
        <taxon>Paenibacillus</taxon>
    </lineage>
</organism>
<evidence type="ECO:0000256" key="8">
    <source>
        <dbReference type="RuleBase" id="RU363069"/>
    </source>
</evidence>
<dbReference type="InterPro" id="IPR004593">
    <property type="entry name" value="SbcD"/>
</dbReference>
<dbReference type="PANTHER" id="PTHR30337">
    <property type="entry name" value="COMPONENT OF ATP-DEPENDENT DSDNA EXONUCLEASE"/>
    <property type="match status" value="1"/>
</dbReference>
<sequence length="397" mass="43656">MRILHTADWHFGRALEGRSRLEEQAAFVDELVRLTDEEQADLVLIAGDVYDSVNPPAAAELLFYEAVARLSQGGQRPVVIISGNHDHPERVSASAPLVSSHGITLVGQPSIAPVIVPCQRTGEEAVIAALPYPSESRLGELLSACNEEQVLRSAYSARVGQLLSLQAQRFRPSAINLIMSHLYVLGGVETDSERPIQVGGAYTVDPSVFACQDAPGNVQYVALGHLHRPQAVKGPGTIRYSGSPLAYSFSEAGQTKSVTLLDIAPGQGAVPEGRYLASGKPLVEWNARGGYEEVLRWIEEGRDAKAWLDVSISLTDALTMEQIQKLRRAHEGIVHIRPIYPEMERMEEEEGRRSEMPVHELFRRFYERQTGGAQPDDALVECFLELIGDREEEDESA</sequence>
<keyword evidence="12" id="KW-1185">Reference proteome</keyword>
<proteinExistence type="inferred from homology"/>
<protein>
    <recommendedName>
        <fullName evidence="3 8">Nuclease SbcCD subunit D</fullName>
    </recommendedName>
</protein>
<evidence type="ECO:0000256" key="1">
    <source>
        <dbReference type="ARBA" id="ARBA00010555"/>
    </source>
</evidence>
<keyword evidence="4 8" id="KW-0540">Nuclease</keyword>
<dbReference type="GO" id="GO:0004527">
    <property type="term" value="F:exonuclease activity"/>
    <property type="evidence" value="ECO:0007669"/>
    <property type="project" value="UniProtKB-KW"/>
</dbReference>
<keyword evidence="5 8" id="KW-0378">Hydrolase</keyword>
<evidence type="ECO:0000256" key="6">
    <source>
        <dbReference type="ARBA" id="ARBA00022839"/>
    </source>
</evidence>
<gene>
    <name evidence="8" type="primary">sbcD</name>
    <name evidence="11" type="ORF">LQV63_00370</name>
</gene>
<dbReference type="InterPro" id="IPR004843">
    <property type="entry name" value="Calcineurin-like_PHP"/>
</dbReference>
<keyword evidence="8" id="KW-0255">Endonuclease</keyword>
<dbReference type="Pfam" id="PF12320">
    <property type="entry name" value="SbcD_C"/>
    <property type="match status" value="1"/>
</dbReference>
<comment type="caution">
    <text evidence="11">The sequence shown here is derived from an EMBL/GenBank/DDBJ whole genome shotgun (WGS) entry which is preliminary data.</text>
</comment>
<reference evidence="11 12" key="1">
    <citation type="submission" date="2021-11" db="EMBL/GenBank/DDBJ databases">
        <title>Draft genome sequence of Paenibacillus profundus YoMME, a new Gram-positive bacteria with exoelectrogenic properties.</title>
        <authorList>
            <person name="Hubenova Y."/>
            <person name="Hubenova E."/>
            <person name="Manasiev Y."/>
            <person name="Peykov S."/>
            <person name="Mitov M."/>
        </authorList>
    </citation>
    <scope>NUCLEOTIDE SEQUENCE [LARGE SCALE GENOMIC DNA]</scope>
    <source>
        <strain evidence="11 12">YoMME</strain>
    </source>
</reference>
<dbReference type="Pfam" id="PF00149">
    <property type="entry name" value="Metallophos"/>
    <property type="match status" value="1"/>
</dbReference>
<comment type="similarity">
    <text evidence="1 8">Belongs to the SbcD family.</text>
</comment>
<comment type="subunit">
    <text evidence="2 8">Heterodimer of SbcC and SbcD.</text>
</comment>
<dbReference type="InterPro" id="IPR041796">
    <property type="entry name" value="Mre11_N"/>
</dbReference>
<feature type="domain" description="Nuclease SbcCD subunit D C-terminal" evidence="10">
    <location>
        <begin position="280"/>
        <end position="370"/>
    </location>
</feature>